<keyword evidence="6" id="KW-0720">Serine protease</keyword>
<dbReference type="GO" id="GO:0004252">
    <property type="term" value="F:serine-type endopeptidase activity"/>
    <property type="evidence" value="ECO:0007669"/>
    <property type="project" value="InterPro"/>
</dbReference>
<dbReference type="InterPro" id="IPR043504">
    <property type="entry name" value="Peptidase_S1_PA_chymotrypsin"/>
</dbReference>
<dbReference type="OMA" id="ASHEHIC"/>
<evidence type="ECO:0000259" key="10">
    <source>
        <dbReference type="PROSITE" id="PS50240"/>
    </source>
</evidence>
<dbReference type="CDD" id="cd00190">
    <property type="entry name" value="Tryp_SPc"/>
    <property type="match status" value="1"/>
</dbReference>
<dbReference type="PANTHER" id="PTHR24260:SF136">
    <property type="entry name" value="GH08193P-RELATED"/>
    <property type="match status" value="1"/>
</dbReference>
<evidence type="ECO:0000256" key="9">
    <source>
        <dbReference type="PROSITE-ProRule" id="PRU00302"/>
    </source>
</evidence>
<keyword evidence="7" id="KW-0865">Zymogen</keyword>
<evidence type="ECO:0000256" key="7">
    <source>
        <dbReference type="ARBA" id="ARBA00023145"/>
    </source>
</evidence>
<dbReference type="InterPro" id="IPR051333">
    <property type="entry name" value="CLIP_Serine_Protease"/>
</dbReference>
<dbReference type="InterPro" id="IPR000436">
    <property type="entry name" value="Sushi_SCR_CCP_dom"/>
</dbReference>
<evidence type="ECO:0000313" key="13">
    <source>
        <dbReference type="Proteomes" id="UP000008237"/>
    </source>
</evidence>
<organism evidence="13">
    <name type="scientific">Harpegnathos saltator</name>
    <name type="common">Jerdon's jumping ant</name>
    <dbReference type="NCBI Taxonomy" id="610380"/>
    <lineage>
        <taxon>Eukaryota</taxon>
        <taxon>Metazoa</taxon>
        <taxon>Ecdysozoa</taxon>
        <taxon>Arthropoda</taxon>
        <taxon>Hexapoda</taxon>
        <taxon>Insecta</taxon>
        <taxon>Pterygota</taxon>
        <taxon>Neoptera</taxon>
        <taxon>Endopterygota</taxon>
        <taxon>Hymenoptera</taxon>
        <taxon>Apocrita</taxon>
        <taxon>Aculeata</taxon>
        <taxon>Formicoidea</taxon>
        <taxon>Formicidae</taxon>
        <taxon>Ponerinae</taxon>
        <taxon>Ponerini</taxon>
        <taxon>Harpegnathos</taxon>
    </lineage>
</organism>
<gene>
    <name evidence="12" type="ORF">EAI_14077</name>
</gene>
<dbReference type="InParanoid" id="E2C7Y5"/>
<dbReference type="PROSITE" id="PS50923">
    <property type="entry name" value="SUSHI"/>
    <property type="match status" value="1"/>
</dbReference>
<dbReference type="STRING" id="610380.E2C7Y5"/>
<dbReference type="InterPro" id="IPR001314">
    <property type="entry name" value="Peptidase_S1A"/>
</dbReference>
<evidence type="ECO:0000313" key="12">
    <source>
        <dbReference type="EMBL" id="EFN75955.1"/>
    </source>
</evidence>
<keyword evidence="5" id="KW-0378">Hydrolase</keyword>
<evidence type="ECO:0000256" key="2">
    <source>
        <dbReference type="ARBA" id="ARBA00022525"/>
    </source>
</evidence>
<dbReference type="Pfam" id="PF00089">
    <property type="entry name" value="Trypsin"/>
    <property type="match status" value="1"/>
</dbReference>
<sequence>MLPGTRARLSCKSFYKLPLSANPGYKVITCLENGLWNHPLFQCQPECGKTTSYGLRLVTNGQLTKPGTFPWHVGIYRKKNEMMYEQICGGSIISSNLVVSAAHCFYDESEQKIYNESNYAVAAGKLRRAWDAEERNSQKSLVESIQLRSRYYGTRGNLAEDIALVKLKTPLQLSALVLPICMDWENIYEKEQLHVGQSGKVTGWGRDTNGKSTEDLYEVTMPYVTFSRCQSEVPKEFRGYITHDKFCAGRKNGSSVCDGDSGGGLCFEKNGVWYLRGIVSVSPVKDGHCDYDSYVGFTYVSHFRTWIRYSYVKE</sequence>
<evidence type="ECO:0000256" key="3">
    <source>
        <dbReference type="ARBA" id="ARBA00022670"/>
    </source>
</evidence>
<dbReference type="OrthoDB" id="2019384at2759"/>
<evidence type="ECO:0000256" key="5">
    <source>
        <dbReference type="ARBA" id="ARBA00022801"/>
    </source>
</evidence>
<feature type="domain" description="Sushi" evidence="11">
    <location>
        <begin position="1"/>
        <end position="45"/>
    </location>
</feature>
<name>E2C7Y5_HARSA</name>
<dbReference type="SMART" id="SM00020">
    <property type="entry name" value="Tryp_SPc"/>
    <property type="match status" value="1"/>
</dbReference>
<keyword evidence="2" id="KW-0964">Secreted</keyword>
<keyword evidence="9" id="KW-0768">Sushi</keyword>
<protein>
    <submittedName>
        <fullName evidence="12">Limulus clotting factor C</fullName>
    </submittedName>
</protein>
<evidence type="ECO:0000256" key="8">
    <source>
        <dbReference type="ARBA" id="ARBA00023157"/>
    </source>
</evidence>
<comment type="caution">
    <text evidence="9">Lacks conserved residue(s) required for the propagation of feature annotation.</text>
</comment>
<dbReference type="InterPro" id="IPR018114">
    <property type="entry name" value="TRYPSIN_HIS"/>
</dbReference>
<dbReference type="Gene3D" id="2.10.70.10">
    <property type="entry name" value="Complement Module, domain 1"/>
    <property type="match status" value="1"/>
</dbReference>
<dbReference type="GO" id="GO:0005576">
    <property type="term" value="C:extracellular region"/>
    <property type="evidence" value="ECO:0007669"/>
    <property type="project" value="UniProtKB-SubCell"/>
</dbReference>
<feature type="domain" description="Peptidase S1" evidence="10">
    <location>
        <begin position="58"/>
        <end position="312"/>
    </location>
</feature>
<dbReference type="PANTHER" id="PTHR24260">
    <property type="match status" value="1"/>
</dbReference>
<accession>E2C7Y5</accession>
<evidence type="ECO:0000256" key="4">
    <source>
        <dbReference type="ARBA" id="ARBA00022729"/>
    </source>
</evidence>
<evidence type="ECO:0000256" key="6">
    <source>
        <dbReference type="ARBA" id="ARBA00022825"/>
    </source>
</evidence>
<dbReference type="GO" id="GO:0006508">
    <property type="term" value="P:proteolysis"/>
    <property type="evidence" value="ECO:0007669"/>
    <property type="project" value="UniProtKB-KW"/>
</dbReference>
<dbReference type="PRINTS" id="PR00722">
    <property type="entry name" value="CHYMOTRYPSIN"/>
</dbReference>
<evidence type="ECO:0000256" key="1">
    <source>
        <dbReference type="ARBA" id="ARBA00004613"/>
    </source>
</evidence>
<reference evidence="12 13" key="1">
    <citation type="journal article" date="2010" name="Science">
        <title>Genomic comparison of the ants Camponotus floridanus and Harpegnathos saltator.</title>
        <authorList>
            <person name="Bonasio R."/>
            <person name="Zhang G."/>
            <person name="Ye C."/>
            <person name="Mutti N.S."/>
            <person name="Fang X."/>
            <person name="Qin N."/>
            <person name="Donahue G."/>
            <person name="Yang P."/>
            <person name="Li Q."/>
            <person name="Li C."/>
            <person name="Zhang P."/>
            <person name="Huang Z."/>
            <person name="Berger S.L."/>
            <person name="Reinberg D."/>
            <person name="Wang J."/>
            <person name="Liebig J."/>
        </authorList>
    </citation>
    <scope>NUCLEOTIDE SEQUENCE [LARGE SCALE GENOMIC DNA]</scope>
    <source>
        <strain evidence="12 13">R22 G/1</strain>
    </source>
</reference>
<dbReference type="CDD" id="cd00033">
    <property type="entry name" value="CCP"/>
    <property type="match status" value="1"/>
</dbReference>
<dbReference type="PROSITE" id="PS50240">
    <property type="entry name" value="TRYPSIN_DOM"/>
    <property type="match status" value="1"/>
</dbReference>
<comment type="subcellular location">
    <subcellularLocation>
        <location evidence="1">Secreted</location>
    </subcellularLocation>
</comment>
<proteinExistence type="predicted"/>
<dbReference type="MEROPS" id="S01.444"/>
<evidence type="ECO:0000259" key="11">
    <source>
        <dbReference type="PROSITE" id="PS50923"/>
    </source>
</evidence>
<keyword evidence="8" id="KW-1015">Disulfide bond</keyword>
<keyword evidence="3" id="KW-0645">Protease</keyword>
<dbReference type="InterPro" id="IPR001254">
    <property type="entry name" value="Trypsin_dom"/>
</dbReference>
<dbReference type="Proteomes" id="UP000008237">
    <property type="component" value="Unassembled WGS sequence"/>
</dbReference>
<dbReference type="PROSITE" id="PS00134">
    <property type="entry name" value="TRYPSIN_HIS"/>
    <property type="match status" value="1"/>
</dbReference>
<keyword evidence="13" id="KW-1185">Reference proteome</keyword>
<dbReference type="SUPFAM" id="SSF50494">
    <property type="entry name" value="Trypsin-like serine proteases"/>
    <property type="match status" value="1"/>
</dbReference>
<keyword evidence="4" id="KW-0732">Signal</keyword>
<dbReference type="AlphaFoldDB" id="E2C7Y5"/>
<dbReference type="FunFam" id="2.40.10.10:FF:000146">
    <property type="entry name" value="Serine protease 53"/>
    <property type="match status" value="1"/>
</dbReference>
<dbReference type="Gene3D" id="2.40.10.10">
    <property type="entry name" value="Trypsin-like serine proteases"/>
    <property type="match status" value="1"/>
</dbReference>
<dbReference type="InterPro" id="IPR009003">
    <property type="entry name" value="Peptidase_S1_PA"/>
</dbReference>
<dbReference type="EMBL" id="GL453503">
    <property type="protein sequence ID" value="EFN75955.1"/>
    <property type="molecule type" value="Genomic_DNA"/>
</dbReference>